<dbReference type="OrthoDB" id="10623762at2759"/>
<reference evidence="1 2" key="1">
    <citation type="submission" date="2015-01" db="EMBL/GenBank/DDBJ databases">
        <title>Genome of allotetraploid Gossypium barbadense reveals genomic plasticity and fiber elongation in cotton evolution.</title>
        <authorList>
            <person name="Chen X."/>
            <person name="Liu X."/>
            <person name="Zhao B."/>
            <person name="Zheng H."/>
            <person name="Hu Y."/>
            <person name="Lu G."/>
            <person name="Yang C."/>
            <person name="Chen J."/>
            <person name="Shan C."/>
            <person name="Zhang L."/>
            <person name="Zhou Y."/>
            <person name="Wang L."/>
            <person name="Guo W."/>
            <person name="Bai Y."/>
            <person name="Ruan J."/>
            <person name="Shangguan X."/>
            <person name="Mao Y."/>
            <person name="Jiang J."/>
            <person name="Zhu Y."/>
            <person name="Lei J."/>
            <person name="Kang H."/>
            <person name="Chen S."/>
            <person name="He X."/>
            <person name="Wang R."/>
            <person name="Wang Y."/>
            <person name="Chen J."/>
            <person name="Wang L."/>
            <person name="Yu S."/>
            <person name="Wang B."/>
            <person name="Wei J."/>
            <person name="Song S."/>
            <person name="Lu X."/>
            <person name="Gao Z."/>
            <person name="Gu W."/>
            <person name="Deng X."/>
            <person name="Ma D."/>
            <person name="Wang S."/>
            <person name="Liang W."/>
            <person name="Fang L."/>
            <person name="Cai C."/>
            <person name="Zhu X."/>
            <person name="Zhou B."/>
            <person name="Zhang Y."/>
            <person name="Chen Z."/>
            <person name="Xu S."/>
            <person name="Zhu R."/>
            <person name="Wang S."/>
            <person name="Zhang T."/>
            <person name="Zhao G."/>
        </authorList>
    </citation>
    <scope>NUCLEOTIDE SEQUENCE [LARGE SCALE GENOMIC DNA]</scope>
    <source>
        <strain evidence="2">cv. Xinhai21</strain>
        <tissue evidence="1">Leaf</tissue>
    </source>
</reference>
<sequence>MVVPRKECLFESFLGKVANKFQGAIDSLRDDVDAQIRSTDVAVRVEAKIMSPPRDMKTLHKLDLWGKTDKNLRDYHKECIDVFDREEEVTSFEYATTTAPTNVIDHPTSTPPIGTYFRTPLSPTYYTPKLKHVPTPMATPMPSSIPVSMPIYLGFATLYGYSPLVSQTPITPLFYRSVSSS</sequence>
<organism evidence="1 2">
    <name type="scientific">Gossypium barbadense</name>
    <name type="common">Sea Island cotton</name>
    <name type="synonym">Hibiscus barbadensis</name>
    <dbReference type="NCBI Taxonomy" id="3634"/>
    <lineage>
        <taxon>Eukaryota</taxon>
        <taxon>Viridiplantae</taxon>
        <taxon>Streptophyta</taxon>
        <taxon>Embryophyta</taxon>
        <taxon>Tracheophyta</taxon>
        <taxon>Spermatophyta</taxon>
        <taxon>Magnoliopsida</taxon>
        <taxon>eudicotyledons</taxon>
        <taxon>Gunneridae</taxon>
        <taxon>Pentapetalae</taxon>
        <taxon>rosids</taxon>
        <taxon>malvids</taxon>
        <taxon>Malvales</taxon>
        <taxon>Malvaceae</taxon>
        <taxon>Malvoideae</taxon>
        <taxon>Gossypium</taxon>
    </lineage>
</organism>
<protein>
    <submittedName>
        <fullName evidence="1">Uncharacterized protein</fullName>
    </submittedName>
</protein>
<name>A0A2P5YAF9_GOSBA</name>
<dbReference type="AlphaFoldDB" id="A0A2P5YAF9"/>
<dbReference type="Proteomes" id="UP000239757">
    <property type="component" value="Unassembled WGS sequence"/>
</dbReference>
<evidence type="ECO:0000313" key="1">
    <source>
        <dbReference type="EMBL" id="PPS12564.1"/>
    </source>
</evidence>
<accession>A0A2P5YAF9</accession>
<dbReference type="EMBL" id="KZ663466">
    <property type="protein sequence ID" value="PPS12564.1"/>
    <property type="molecule type" value="Genomic_DNA"/>
</dbReference>
<proteinExistence type="predicted"/>
<gene>
    <name evidence="1" type="ORF">GOBAR_AA08070</name>
</gene>
<evidence type="ECO:0000313" key="2">
    <source>
        <dbReference type="Proteomes" id="UP000239757"/>
    </source>
</evidence>